<evidence type="ECO:0000313" key="2">
    <source>
        <dbReference type="EnsemblPlants" id="OMERI08G14260.1"/>
    </source>
</evidence>
<feature type="compositionally biased region" description="Pro residues" evidence="1">
    <location>
        <begin position="99"/>
        <end position="114"/>
    </location>
</feature>
<sequence>MSGDENLTGVFDGAKRTPEPLVVGDDLLPSVHGRPAPPLLHPVSPERGRGDQHRHADGKQRHLDTSRPPAASRLLLQAPHLPGFGGSTRCLRSSQYSPPTSPPVRPQRPPPPLPTDAAAHPESSAALARHTHQPSLWIWMEVGGVKEPHAVATDGGGPAAVAAACPSGDQLTTTGFASSSPRRRPR</sequence>
<dbReference type="EnsemblPlants" id="OMERI08G14260.1">
    <property type="protein sequence ID" value="OMERI08G14260.1"/>
    <property type="gene ID" value="OMERI08G14260"/>
</dbReference>
<proteinExistence type="predicted"/>
<dbReference type="AlphaFoldDB" id="A0A0E0EMC8"/>
<name>A0A0E0EMC8_9ORYZ</name>
<evidence type="ECO:0000313" key="3">
    <source>
        <dbReference type="Proteomes" id="UP000008021"/>
    </source>
</evidence>
<dbReference type="Proteomes" id="UP000008021">
    <property type="component" value="Chromosome 8"/>
</dbReference>
<organism evidence="2">
    <name type="scientific">Oryza meridionalis</name>
    <dbReference type="NCBI Taxonomy" id="40149"/>
    <lineage>
        <taxon>Eukaryota</taxon>
        <taxon>Viridiplantae</taxon>
        <taxon>Streptophyta</taxon>
        <taxon>Embryophyta</taxon>
        <taxon>Tracheophyta</taxon>
        <taxon>Spermatophyta</taxon>
        <taxon>Magnoliopsida</taxon>
        <taxon>Liliopsida</taxon>
        <taxon>Poales</taxon>
        <taxon>Poaceae</taxon>
        <taxon>BOP clade</taxon>
        <taxon>Oryzoideae</taxon>
        <taxon>Oryzeae</taxon>
        <taxon>Oryzinae</taxon>
        <taxon>Oryza</taxon>
    </lineage>
</organism>
<evidence type="ECO:0000256" key="1">
    <source>
        <dbReference type="SAM" id="MobiDB-lite"/>
    </source>
</evidence>
<dbReference type="Gramene" id="OMERI08G14260.1">
    <property type="protein sequence ID" value="OMERI08G14260.1"/>
    <property type="gene ID" value="OMERI08G14260"/>
</dbReference>
<keyword evidence="3" id="KW-1185">Reference proteome</keyword>
<accession>A0A0E0EMC8</accession>
<feature type="region of interest" description="Disordered" evidence="1">
    <location>
        <begin position="1"/>
        <end position="130"/>
    </location>
</feature>
<reference evidence="2" key="2">
    <citation type="submission" date="2018-05" db="EMBL/GenBank/DDBJ databases">
        <title>OmerRS3 (Oryza meridionalis Reference Sequence Version 3).</title>
        <authorList>
            <person name="Zhang J."/>
            <person name="Kudrna D."/>
            <person name="Lee S."/>
            <person name="Talag J."/>
            <person name="Welchert J."/>
            <person name="Wing R.A."/>
        </authorList>
    </citation>
    <scope>NUCLEOTIDE SEQUENCE [LARGE SCALE GENOMIC DNA]</scope>
    <source>
        <strain evidence="2">cv. OR44</strain>
    </source>
</reference>
<reference evidence="2" key="1">
    <citation type="submission" date="2015-04" db="UniProtKB">
        <authorList>
            <consortium name="EnsemblPlants"/>
        </authorList>
    </citation>
    <scope>IDENTIFICATION</scope>
</reference>
<dbReference type="HOGENOM" id="CLU_1456653_0_0_1"/>
<feature type="compositionally biased region" description="Basic and acidic residues" evidence="1">
    <location>
        <begin position="44"/>
        <end position="65"/>
    </location>
</feature>
<feature type="compositionally biased region" description="Polar residues" evidence="1">
    <location>
        <begin position="169"/>
        <end position="180"/>
    </location>
</feature>
<feature type="region of interest" description="Disordered" evidence="1">
    <location>
        <begin position="149"/>
        <end position="186"/>
    </location>
</feature>
<protein>
    <submittedName>
        <fullName evidence="2">Uncharacterized protein</fullName>
    </submittedName>
</protein>
<feature type="compositionally biased region" description="Low complexity" evidence="1">
    <location>
        <begin position="115"/>
        <end position="128"/>
    </location>
</feature>